<protein>
    <submittedName>
        <fullName evidence="1">Uncharacterized protein</fullName>
    </submittedName>
</protein>
<dbReference type="AlphaFoldDB" id="A0AAW1DAG5"/>
<comment type="caution">
    <text evidence="1">The sequence shown here is derived from an EMBL/GenBank/DDBJ whole genome shotgun (WGS) entry which is preliminary data.</text>
</comment>
<dbReference type="Proteomes" id="UP001461498">
    <property type="component" value="Unassembled WGS sequence"/>
</dbReference>
<accession>A0AAW1DAG5</accession>
<evidence type="ECO:0000313" key="2">
    <source>
        <dbReference type="Proteomes" id="UP001461498"/>
    </source>
</evidence>
<organism evidence="1 2">
    <name type="scientific">Rhynocoris fuscipes</name>
    <dbReference type="NCBI Taxonomy" id="488301"/>
    <lineage>
        <taxon>Eukaryota</taxon>
        <taxon>Metazoa</taxon>
        <taxon>Ecdysozoa</taxon>
        <taxon>Arthropoda</taxon>
        <taxon>Hexapoda</taxon>
        <taxon>Insecta</taxon>
        <taxon>Pterygota</taxon>
        <taxon>Neoptera</taxon>
        <taxon>Paraneoptera</taxon>
        <taxon>Hemiptera</taxon>
        <taxon>Heteroptera</taxon>
        <taxon>Panheteroptera</taxon>
        <taxon>Cimicomorpha</taxon>
        <taxon>Reduviidae</taxon>
        <taxon>Harpactorinae</taxon>
        <taxon>Harpactorini</taxon>
        <taxon>Rhynocoris</taxon>
    </lineage>
</organism>
<evidence type="ECO:0000313" key="1">
    <source>
        <dbReference type="EMBL" id="KAK9507751.1"/>
    </source>
</evidence>
<proteinExistence type="predicted"/>
<dbReference type="EMBL" id="JAPXFL010000004">
    <property type="protein sequence ID" value="KAK9507751.1"/>
    <property type="molecule type" value="Genomic_DNA"/>
</dbReference>
<sequence>MVVRLKEKSHSISYLLSCSISKPLHLFSFYHKWRTFVIKEVPACIAKIFFLFFNRDGVKNKSHSLCCYFIKGDLNFNMKV</sequence>
<gene>
    <name evidence="1" type="ORF">O3M35_007535</name>
</gene>
<keyword evidence="2" id="KW-1185">Reference proteome</keyword>
<reference evidence="1 2" key="1">
    <citation type="submission" date="2022-12" db="EMBL/GenBank/DDBJ databases">
        <title>Chromosome-level genome assembly of true bugs.</title>
        <authorList>
            <person name="Ma L."/>
            <person name="Li H."/>
        </authorList>
    </citation>
    <scope>NUCLEOTIDE SEQUENCE [LARGE SCALE GENOMIC DNA]</scope>
    <source>
        <strain evidence="1">Lab_2022b</strain>
    </source>
</reference>
<name>A0AAW1DAG5_9HEMI</name>